<dbReference type="InterPro" id="IPR043129">
    <property type="entry name" value="ATPase_NBD"/>
</dbReference>
<dbReference type="RefSeq" id="XP_033595912.1">
    <property type="nucleotide sequence ID" value="XM_033744873.1"/>
</dbReference>
<comment type="similarity">
    <text evidence="1">Belongs to the actin family.</text>
</comment>
<gene>
    <name evidence="3" type="ORF">EJ05DRAFT_480469</name>
</gene>
<feature type="compositionally biased region" description="Basic and acidic residues" evidence="2">
    <location>
        <begin position="391"/>
        <end position="400"/>
    </location>
</feature>
<dbReference type="Gene3D" id="3.30.420.40">
    <property type="match status" value="2"/>
</dbReference>
<accession>A0A6A6VW44</accession>
<feature type="compositionally biased region" description="Polar residues" evidence="2">
    <location>
        <begin position="405"/>
        <end position="417"/>
    </location>
</feature>
<dbReference type="OrthoDB" id="337660at2759"/>
<feature type="region of interest" description="Disordered" evidence="2">
    <location>
        <begin position="382"/>
        <end position="460"/>
    </location>
</feature>
<name>A0A6A6VW44_9PEZI</name>
<dbReference type="InterPro" id="IPR004000">
    <property type="entry name" value="Actin"/>
</dbReference>
<dbReference type="EMBL" id="ML996584">
    <property type="protein sequence ID" value="KAF2753461.1"/>
    <property type="molecule type" value="Genomic_DNA"/>
</dbReference>
<feature type="region of interest" description="Disordered" evidence="2">
    <location>
        <begin position="263"/>
        <end position="283"/>
    </location>
</feature>
<protein>
    <submittedName>
        <fullName evidence="3">Actin-like ATPase domain-containing protein</fullName>
    </submittedName>
</protein>
<dbReference type="PANTHER" id="PTHR11937">
    <property type="entry name" value="ACTIN"/>
    <property type="match status" value="1"/>
</dbReference>
<evidence type="ECO:0000256" key="2">
    <source>
        <dbReference type="SAM" id="MobiDB-lite"/>
    </source>
</evidence>
<reference evidence="3" key="1">
    <citation type="journal article" date="2020" name="Stud. Mycol.">
        <title>101 Dothideomycetes genomes: a test case for predicting lifestyles and emergence of pathogens.</title>
        <authorList>
            <person name="Haridas S."/>
            <person name="Albert R."/>
            <person name="Binder M."/>
            <person name="Bloem J."/>
            <person name="Labutti K."/>
            <person name="Salamov A."/>
            <person name="Andreopoulos B."/>
            <person name="Baker S."/>
            <person name="Barry K."/>
            <person name="Bills G."/>
            <person name="Bluhm B."/>
            <person name="Cannon C."/>
            <person name="Castanera R."/>
            <person name="Culley D."/>
            <person name="Daum C."/>
            <person name="Ezra D."/>
            <person name="Gonzalez J."/>
            <person name="Henrissat B."/>
            <person name="Kuo A."/>
            <person name="Liang C."/>
            <person name="Lipzen A."/>
            <person name="Lutzoni F."/>
            <person name="Magnuson J."/>
            <person name="Mondo S."/>
            <person name="Nolan M."/>
            <person name="Ohm R."/>
            <person name="Pangilinan J."/>
            <person name="Park H.-J."/>
            <person name="Ramirez L."/>
            <person name="Alfaro M."/>
            <person name="Sun H."/>
            <person name="Tritt A."/>
            <person name="Yoshinaga Y."/>
            <person name="Zwiers L.-H."/>
            <person name="Turgeon B."/>
            <person name="Goodwin S."/>
            <person name="Spatafora J."/>
            <person name="Crous P."/>
            <person name="Grigoriev I."/>
        </authorList>
    </citation>
    <scope>NUCLEOTIDE SEQUENCE</scope>
    <source>
        <strain evidence="3">CBS 121739</strain>
    </source>
</reference>
<feature type="compositionally biased region" description="Polar residues" evidence="2">
    <location>
        <begin position="1"/>
        <end position="16"/>
    </location>
</feature>
<proteinExistence type="inferred from homology"/>
<dbReference type="SMART" id="SM00268">
    <property type="entry name" value="ACTIN"/>
    <property type="match status" value="1"/>
</dbReference>
<keyword evidence="4" id="KW-1185">Reference proteome</keyword>
<dbReference type="Pfam" id="PF00022">
    <property type="entry name" value="Actin"/>
    <property type="match status" value="1"/>
</dbReference>
<feature type="region of interest" description="Disordered" evidence="2">
    <location>
        <begin position="1"/>
        <end position="24"/>
    </location>
</feature>
<sequence length="515" mass="56536">MPATPSYLTRSTSTPFASPGGSYGYRSTEDESIVLEIGARYLRGGFSGEPQPRCTLAFPPDEQRRVGDYRAFMPTHAFRERRDTGPWGEDHELWKMDLRGQDLGLVQDKLERALRKAYNEHFLLDKPRKVLLSVQTGLSRPLLETVLSVLFGSFMVPVVTLMSPAVLVTAAAGLRSGLVMDIGWAETTITAVYEFREVKMRRTIRAGKLLSRDMGKMLEHEWEQHNAQSGSLREAEDTHVTFDQADEVLCRMGWCMSMEEAASRSKQDDASSNTEADTPISIPLSRSSPFSRVSIPFSKFALPVETALFSTGTPPHELDAHDQPLPILAYTILQSLPVAPRDICMARLVFTGGCAHIPGLKTRLTEEIHTLVRDRGWDAVRQYPPKITPRQRSEAPKQRSDAPTAAQQSVSDEQANGENGALGTAELRDSLPEVGAPPSSSLGSERPHATLAAEAKRERIAEKDGPVKGVVRGVESLGAWAGGSLMGTLRTGGRVEIEREKFMREGLGNGAGVWG</sequence>
<evidence type="ECO:0000313" key="3">
    <source>
        <dbReference type="EMBL" id="KAF2753461.1"/>
    </source>
</evidence>
<organism evidence="3 4">
    <name type="scientific">Pseudovirgaria hyperparasitica</name>
    <dbReference type="NCBI Taxonomy" id="470096"/>
    <lineage>
        <taxon>Eukaryota</taxon>
        <taxon>Fungi</taxon>
        <taxon>Dikarya</taxon>
        <taxon>Ascomycota</taxon>
        <taxon>Pezizomycotina</taxon>
        <taxon>Dothideomycetes</taxon>
        <taxon>Dothideomycetes incertae sedis</taxon>
        <taxon>Acrospermales</taxon>
        <taxon>Acrospermaceae</taxon>
        <taxon>Pseudovirgaria</taxon>
    </lineage>
</organism>
<dbReference type="GeneID" id="54485927"/>
<dbReference type="SUPFAM" id="SSF53067">
    <property type="entry name" value="Actin-like ATPase domain"/>
    <property type="match status" value="2"/>
</dbReference>
<dbReference type="AlphaFoldDB" id="A0A6A6VW44"/>
<evidence type="ECO:0000256" key="1">
    <source>
        <dbReference type="RuleBase" id="RU000487"/>
    </source>
</evidence>
<evidence type="ECO:0000313" key="4">
    <source>
        <dbReference type="Proteomes" id="UP000799437"/>
    </source>
</evidence>
<dbReference type="Gene3D" id="3.90.640.10">
    <property type="entry name" value="Actin, Chain A, domain 4"/>
    <property type="match status" value="1"/>
</dbReference>
<dbReference type="Proteomes" id="UP000799437">
    <property type="component" value="Unassembled WGS sequence"/>
</dbReference>